<feature type="non-terminal residue" evidence="1">
    <location>
        <position position="1"/>
    </location>
</feature>
<accession>A0A195DR03</accession>
<gene>
    <name evidence="1" type="ORF">ALC57_12352</name>
</gene>
<organism evidence="1 2">
    <name type="scientific">Trachymyrmex cornetzi</name>
    <dbReference type="NCBI Taxonomy" id="471704"/>
    <lineage>
        <taxon>Eukaryota</taxon>
        <taxon>Metazoa</taxon>
        <taxon>Ecdysozoa</taxon>
        <taxon>Arthropoda</taxon>
        <taxon>Hexapoda</taxon>
        <taxon>Insecta</taxon>
        <taxon>Pterygota</taxon>
        <taxon>Neoptera</taxon>
        <taxon>Endopterygota</taxon>
        <taxon>Hymenoptera</taxon>
        <taxon>Apocrita</taxon>
        <taxon>Aculeata</taxon>
        <taxon>Formicoidea</taxon>
        <taxon>Formicidae</taxon>
        <taxon>Myrmicinae</taxon>
        <taxon>Trachymyrmex</taxon>
    </lineage>
</organism>
<evidence type="ECO:0000313" key="2">
    <source>
        <dbReference type="Proteomes" id="UP000078492"/>
    </source>
</evidence>
<name>A0A195DR03_9HYME</name>
<keyword evidence="2" id="KW-1185">Reference proteome</keyword>
<proteinExistence type="predicted"/>
<dbReference type="EMBL" id="KQ980581">
    <property type="protein sequence ID" value="KYN15303.1"/>
    <property type="molecule type" value="Genomic_DNA"/>
</dbReference>
<evidence type="ECO:0000313" key="1">
    <source>
        <dbReference type="EMBL" id="KYN15303.1"/>
    </source>
</evidence>
<dbReference type="AlphaFoldDB" id="A0A195DR03"/>
<protein>
    <submittedName>
        <fullName evidence="1">Uncharacterized protein</fullName>
    </submittedName>
</protein>
<dbReference type="Proteomes" id="UP000078492">
    <property type="component" value="Unassembled WGS sequence"/>
</dbReference>
<reference evidence="1 2" key="1">
    <citation type="submission" date="2015-09" db="EMBL/GenBank/DDBJ databases">
        <title>Trachymyrmex cornetzi WGS genome.</title>
        <authorList>
            <person name="Nygaard S."/>
            <person name="Hu H."/>
            <person name="Boomsma J."/>
            <person name="Zhang G."/>
        </authorList>
    </citation>
    <scope>NUCLEOTIDE SEQUENCE [LARGE SCALE GENOMIC DNA]</scope>
    <source>
        <strain evidence="1">Tcor2-1</strain>
        <tissue evidence="1">Whole body</tissue>
    </source>
</reference>
<sequence length="87" mass="10080">KSRQETSHDVARSRCWINIKDIRQKFHVVKYVRRRAWSVRDRARRAVTETAHTTRSHMIRLDNGTGSIPVPNDQLPVSVVHPLIAEA</sequence>